<feature type="transmembrane region" description="Helical" evidence="2">
    <location>
        <begin position="66"/>
        <end position="89"/>
    </location>
</feature>
<feature type="transmembrane region" description="Helical" evidence="2">
    <location>
        <begin position="163"/>
        <end position="184"/>
    </location>
</feature>
<feature type="transmembrane region" description="Helical" evidence="2">
    <location>
        <begin position="312"/>
        <end position="339"/>
    </location>
</feature>
<keyword evidence="2" id="KW-1133">Transmembrane helix</keyword>
<accession>A0A5C8HMU0</accession>
<feature type="compositionally biased region" description="Basic and acidic residues" evidence="1">
    <location>
        <begin position="419"/>
        <end position="433"/>
    </location>
</feature>
<keyword evidence="2" id="KW-0812">Transmembrane</keyword>
<dbReference type="Proteomes" id="UP000321196">
    <property type="component" value="Unassembled WGS sequence"/>
</dbReference>
<organism evidence="3 4">
    <name type="scientific">Microbacterium mitrae</name>
    <dbReference type="NCBI Taxonomy" id="664640"/>
    <lineage>
        <taxon>Bacteria</taxon>
        <taxon>Bacillati</taxon>
        <taxon>Actinomycetota</taxon>
        <taxon>Actinomycetes</taxon>
        <taxon>Micrococcales</taxon>
        <taxon>Microbacteriaceae</taxon>
        <taxon>Microbacterium</taxon>
    </lineage>
</organism>
<feature type="region of interest" description="Disordered" evidence="1">
    <location>
        <begin position="397"/>
        <end position="433"/>
    </location>
</feature>
<protein>
    <submittedName>
        <fullName evidence="3">Uncharacterized protein</fullName>
    </submittedName>
</protein>
<evidence type="ECO:0000313" key="3">
    <source>
        <dbReference type="EMBL" id="TXK02975.1"/>
    </source>
</evidence>
<comment type="caution">
    <text evidence="3">The sequence shown here is derived from an EMBL/GenBank/DDBJ whole genome shotgun (WGS) entry which is preliminary data.</text>
</comment>
<name>A0A5C8HMU0_9MICO</name>
<sequence length="433" mass="46592">MTERAPALRRGARRIAALWRTAPNPVRTFGAIVGQHGLALMAWYLAGDAAHRALLQLAGFVGSYTTLGGLLLLPLAVGARLVAYVAMYLTVRPSLTTTDRLAKPGVRPFLHAVGVAILPFTIFYTAWGMLESDQTAFIRIAMSNALLQTGYGVDEAFGDRGGFLAVGWLPVTILLVAFVIRSVLGRVSSRLPTAAAIVGSYAELVWVFMFFTMVVQWLAQLTSWFSTRAGVVWLVEIGDALAINAPPVAAAWEGLLQLVTLAITALIVPGAWLAIAAVIYGARLTPLVLQLHPRHGRIVALFRPFARRVEDLWAAVSAIWRGGPLIFGAFALVYALWASAERGVARGTLALIGAHEPDFWQAVLPFALLAVAMVAEPLRVAIVATACDAVLARSRTLPEPPTAKPVSSPRQLEPNDGVVKGHVEPEEPRDIIR</sequence>
<evidence type="ECO:0000256" key="1">
    <source>
        <dbReference type="SAM" id="MobiDB-lite"/>
    </source>
</evidence>
<keyword evidence="2" id="KW-0472">Membrane</keyword>
<dbReference type="AlphaFoldDB" id="A0A5C8HMU0"/>
<gene>
    <name evidence="3" type="ORF">FVP60_11815</name>
</gene>
<evidence type="ECO:0000313" key="4">
    <source>
        <dbReference type="Proteomes" id="UP000321196"/>
    </source>
</evidence>
<reference evidence="3 4" key="1">
    <citation type="submission" date="2019-08" db="EMBL/GenBank/DDBJ databases">
        <authorList>
            <person name="Dong K."/>
        </authorList>
    </citation>
    <scope>NUCLEOTIDE SEQUENCE [LARGE SCALE GENOMIC DNA]</scope>
    <source>
        <strain evidence="3 4">M4-8</strain>
    </source>
</reference>
<evidence type="ECO:0000256" key="2">
    <source>
        <dbReference type="SAM" id="Phobius"/>
    </source>
</evidence>
<proteinExistence type="predicted"/>
<feature type="transmembrane region" description="Helical" evidence="2">
    <location>
        <begin position="28"/>
        <end position="46"/>
    </location>
</feature>
<dbReference type="OrthoDB" id="3802671at2"/>
<feature type="transmembrane region" description="Helical" evidence="2">
    <location>
        <begin position="109"/>
        <end position="127"/>
    </location>
</feature>
<keyword evidence="4" id="KW-1185">Reference proteome</keyword>
<dbReference type="EMBL" id="VRSW01000005">
    <property type="protein sequence ID" value="TXK02975.1"/>
    <property type="molecule type" value="Genomic_DNA"/>
</dbReference>
<feature type="transmembrane region" description="Helical" evidence="2">
    <location>
        <begin position="196"/>
        <end position="219"/>
    </location>
</feature>
<feature type="transmembrane region" description="Helical" evidence="2">
    <location>
        <begin position="255"/>
        <end position="280"/>
    </location>
</feature>
<dbReference type="RefSeq" id="WP_147826500.1">
    <property type="nucleotide sequence ID" value="NZ_BAAARG010000004.1"/>
</dbReference>